<dbReference type="EMBL" id="LMYN01000099">
    <property type="protein sequence ID" value="KSA00184.1"/>
    <property type="molecule type" value="Genomic_DNA"/>
</dbReference>
<name>A0A0V1PVB0_9ASCO</name>
<proteinExistence type="inferred from homology"/>
<dbReference type="OrthoDB" id="88at2759"/>
<dbReference type="GO" id="GO:0005762">
    <property type="term" value="C:mitochondrial large ribosomal subunit"/>
    <property type="evidence" value="ECO:0007669"/>
    <property type="project" value="TreeGrafter"/>
</dbReference>
<dbReference type="InterPro" id="IPR039927">
    <property type="entry name" value="Ribosomal_mL43"/>
</dbReference>
<dbReference type="GeneID" id="26841073"/>
<keyword evidence="9" id="KW-1185">Reference proteome</keyword>
<dbReference type="PANTHER" id="PTHR21396">
    <property type="entry name" value="39S RIBOSOMAL PROTEIN L43"/>
    <property type="match status" value="1"/>
</dbReference>
<evidence type="ECO:0000313" key="8">
    <source>
        <dbReference type="EMBL" id="KSA00184.1"/>
    </source>
</evidence>
<evidence type="ECO:0000256" key="6">
    <source>
        <dbReference type="ARBA" id="ARBA00035188"/>
    </source>
</evidence>
<dbReference type="Pfam" id="PF05047">
    <property type="entry name" value="L51_S25_CI-B8"/>
    <property type="match status" value="1"/>
</dbReference>
<dbReference type="Proteomes" id="UP000054251">
    <property type="component" value="Unassembled WGS sequence"/>
</dbReference>
<evidence type="ECO:0000256" key="4">
    <source>
        <dbReference type="ARBA" id="ARBA00023128"/>
    </source>
</evidence>
<evidence type="ECO:0000256" key="2">
    <source>
        <dbReference type="ARBA" id="ARBA00006073"/>
    </source>
</evidence>
<evidence type="ECO:0000256" key="5">
    <source>
        <dbReference type="ARBA" id="ARBA00023274"/>
    </source>
</evidence>
<evidence type="ECO:0000256" key="1">
    <source>
        <dbReference type="ARBA" id="ARBA00004173"/>
    </source>
</evidence>
<keyword evidence="5" id="KW-0687">Ribonucleoprotein</keyword>
<dbReference type="GO" id="GO:0003735">
    <property type="term" value="F:structural constituent of ribosome"/>
    <property type="evidence" value="ECO:0007669"/>
    <property type="project" value="InterPro"/>
</dbReference>
<comment type="subcellular location">
    <subcellularLocation>
        <location evidence="1">Mitochondrion</location>
    </subcellularLocation>
</comment>
<evidence type="ECO:0000256" key="3">
    <source>
        <dbReference type="ARBA" id="ARBA00022980"/>
    </source>
</evidence>
<feature type="domain" description="Ribosomal protein/NADH dehydrogenase" evidence="7">
    <location>
        <begin position="32"/>
        <end position="105"/>
    </location>
</feature>
<protein>
    <recommendedName>
        <fullName evidence="6">Large ribosomal subunit protein mL43</fullName>
    </recommendedName>
</protein>
<reference evidence="8 9" key="1">
    <citation type="submission" date="2015-11" db="EMBL/GenBank/DDBJ databases">
        <title>The genome of Debaryomyces fabryi.</title>
        <authorList>
            <person name="Tafer H."/>
            <person name="Lopandic K."/>
        </authorList>
    </citation>
    <scope>NUCLEOTIDE SEQUENCE [LARGE SCALE GENOMIC DNA]</scope>
    <source>
        <strain evidence="8 9">CBS 789</strain>
    </source>
</reference>
<dbReference type="InterPro" id="IPR036249">
    <property type="entry name" value="Thioredoxin-like_sf"/>
</dbReference>
<organism evidence="8 9">
    <name type="scientific">Debaryomyces fabryi</name>
    <dbReference type="NCBI Taxonomy" id="58627"/>
    <lineage>
        <taxon>Eukaryota</taxon>
        <taxon>Fungi</taxon>
        <taxon>Dikarya</taxon>
        <taxon>Ascomycota</taxon>
        <taxon>Saccharomycotina</taxon>
        <taxon>Pichiomycetes</taxon>
        <taxon>Debaryomycetaceae</taxon>
        <taxon>Debaryomyces</taxon>
    </lineage>
</organism>
<evidence type="ECO:0000259" key="7">
    <source>
        <dbReference type="SMART" id="SM00916"/>
    </source>
</evidence>
<dbReference type="AlphaFoldDB" id="A0A0V1PVB0"/>
<dbReference type="SMART" id="SM00916">
    <property type="entry name" value="L51_S25_CI-B8"/>
    <property type="match status" value="1"/>
</dbReference>
<evidence type="ECO:0000313" key="9">
    <source>
        <dbReference type="Proteomes" id="UP000054251"/>
    </source>
</evidence>
<sequence>MPVKAIPKVSISRNGVGAYVLPCHRISVQYCNHGGSSSGIRDLLASGSLNSMASAKSKIYFDITKQKGHPNLVFHYNNDHTNQVSIANLPASEIMNKINEHSQATGNKLFKWNHKVLSINESVRGIWSPLHTAKENRHKI</sequence>
<dbReference type="SUPFAM" id="SSF52833">
    <property type="entry name" value="Thioredoxin-like"/>
    <property type="match status" value="1"/>
</dbReference>
<gene>
    <name evidence="8" type="ORF">AC631_04064</name>
</gene>
<dbReference type="Gene3D" id="3.40.30.10">
    <property type="entry name" value="Glutaredoxin"/>
    <property type="match status" value="1"/>
</dbReference>
<dbReference type="GO" id="GO:0032543">
    <property type="term" value="P:mitochondrial translation"/>
    <property type="evidence" value="ECO:0007669"/>
    <property type="project" value="InterPro"/>
</dbReference>
<dbReference type="RefSeq" id="XP_015466286.1">
    <property type="nucleotide sequence ID" value="XM_015612893.1"/>
</dbReference>
<accession>A0A0V1PVB0</accession>
<dbReference type="InterPro" id="IPR007741">
    <property type="entry name" value="Ribosomal_mL43/mS25/NADH_DH"/>
</dbReference>
<keyword evidence="4" id="KW-0496">Mitochondrion</keyword>
<comment type="caution">
    <text evidence="8">The sequence shown here is derived from an EMBL/GenBank/DDBJ whole genome shotgun (WGS) entry which is preliminary data.</text>
</comment>
<comment type="similarity">
    <text evidence="2">Belongs to the mitochondrion-specific ribosomal protein mL43 family.</text>
</comment>
<keyword evidence="3" id="KW-0689">Ribosomal protein</keyword>
<dbReference type="PANTHER" id="PTHR21396:SF2">
    <property type="entry name" value="LARGE RIBOSOMAL SUBUNIT PROTEIN ML43"/>
    <property type="match status" value="1"/>
</dbReference>